<dbReference type="InterPro" id="IPR000742">
    <property type="entry name" value="EGF"/>
</dbReference>
<dbReference type="PANTHER" id="PTHR45080">
    <property type="entry name" value="CONTACTIN 5"/>
    <property type="match status" value="1"/>
</dbReference>
<dbReference type="GO" id="GO:0005886">
    <property type="term" value="C:plasma membrane"/>
    <property type="evidence" value="ECO:0007669"/>
    <property type="project" value="TreeGrafter"/>
</dbReference>
<evidence type="ECO:0000313" key="16">
    <source>
        <dbReference type="EMBL" id="PVD32325.1"/>
    </source>
</evidence>
<dbReference type="PROSITE" id="PS50026">
    <property type="entry name" value="EGF_3"/>
    <property type="match status" value="1"/>
</dbReference>
<evidence type="ECO:0000256" key="3">
    <source>
        <dbReference type="ARBA" id="ARBA00022692"/>
    </source>
</evidence>
<evidence type="ECO:0000256" key="13">
    <source>
        <dbReference type="SAM" id="MobiDB-lite"/>
    </source>
</evidence>
<dbReference type="GO" id="GO:0030424">
    <property type="term" value="C:axon"/>
    <property type="evidence" value="ECO:0007669"/>
    <property type="project" value="TreeGrafter"/>
</dbReference>
<dbReference type="GO" id="GO:0008046">
    <property type="term" value="F:axon guidance receptor activity"/>
    <property type="evidence" value="ECO:0007669"/>
    <property type="project" value="TreeGrafter"/>
</dbReference>
<keyword evidence="11" id="KW-0393">Immunoglobulin domain</keyword>
<evidence type="ECO:0000256" key="11">
    <source>
        <dbReference type="ARBA" id="ARBA00023319"/>
    </source>
</evidence>
<dbReference type="Proteomes" id="UP000245119">
    <property type="component" value="Linkage Group LG4"/>
</dbReference>
<dbReference type="SMART" id="SM00408">
    <property type="entry name" value="IGc2"/>
    <property type="match status" value="1"/>
</dbReference>
<evidence type="ECO:0000256" key="6">
    <source>
        <dbReference type="ARBA" id="ARBA00022889"/>
    </source>
</evidence>
<evidence type="ECO:0000256" key="4">
    <source>
        <dbReference type="ARBA" id="ARBA00022729"/>
    </source>
</evidence>
<gene>
    <name evidence="16" type="ORF">C0Q70_07758</name>
</gene>
<dbReference type="STRING" id="400727.A0A2T7PFX2"/>
<feature type="domain" description="Ig-like" evidence="15">
    <location>
        <begin position="15"/>
        <end position="94"/>
    </location>
</feature>
<feature type="domain" description="EGF-like" evidence="14">
    <location>
        <begin position="107"/>
        <end position="146"/>
    </location>
</feature>
<dbReference type="PROSITE" id="PS50835">
    <property type="entry name" value="IG_LIKE"/>
    <property type="match status" value="1"/>
</dbReference>
<dbReference type="FunFam" id="2.60.40.10:FF:000017">
    <property type="entry name" value="Down syndrome cell adhesion molecule b"/>
    <property type="match status" value="1"/>
</dbReference>
<dbReference type="EMBL" id="PZQS01000004">
    <property type="protein sequence ID" value="PVD32325.1"/>
    <property type="molecule type" value="Genomic_DNA"/>
</dbReference>
<dbReference type="AlphaFoldDB" id="A0A2T7PFX2"/>
<dbReference type="InterPro" id="IPR003598">
    <property type="entry name" value="Ig_sub2"/>
</dbReference>
<evidence type="ECO:0000256" key="8">
    <source>
        <dbReference type="ARBA" id="ARBA00023136"/>
    </source>
</evidence>
<dbReference type="InterPro" id="IPR013098">
    <property type="entry name" value="Ig_I-set"/>
</dbReference>
<evidence type="ECO:0000259" key="15">
    <source>
        <dbReference type="PROSITE" id="PS50835"/>
    </source>
</evidence>
<organism evidence="16 17">
    <name type="scientific">Pomacea canaliculata</name>
    <name type="common">Golden apple snail</name>
    <dbReference type="NCBI Taxonomy" id="400727"/>
    <lineage>
        <taxon>Eukaryota</taxon>
        <taxon>Metazoa</taxon>
        <taxon>Spiralia</taxon>
        <taxon>Lophotrochozoa</taxon>
        <taxon>Mollusca</taxon>
        <taxon>Gastropoda</taxon>
        <taxon>Caenogastropoda</taxon>
        <taxon>Architaenioglossa</taxon>
        <taxon>Ampullarioidea</taxon>
        <taxon>Ampullariidae</taxon>
        <taxon>Pomacea</taxon>
    </lineage>
</organism>
<dbReference type="Pfam" id="PF00008">
    <property type="entry name" value="EGF"/>
    <property type="match status" value="1"/>
</dbReference>
<keyword evidence="17" id="KW-1185">Reference proteome</keyword>
<keyword evidence="4" id="KW-0732">Signal</keyword>
<evidence type="ECO:0000259" key="14">
    <source>
        <dbReference type="PROSITE" id="PS50026"/>
    </source>
</evidence>
<dbReference type="Gene3D" id="2.60.40.10">
    <property type="entry name" value="Immunoglobulins"/>
    <property type="match status" value="1"/>
</dbReference>
<dbReference type="InterPro" id="IPR007110">
    <property type="entry name" value="Ig-like_dom"/>
</dbReference>
<dbReference type="InterPro" id="IPR003599">
    <property type="entry name" value="Ig_sub"/>
</dbReference>
<dbReference type="SMART" id="SM00181">
    <property type="entry name" value="EGF"/>
    <property type="match status" value="1"/>
</dbReference>
<proteinExistence type="predicted"/>
<sequence>MTRKMAGDDIKMIPEGKSLSLRCVARGSPPDYAWFKDGVLLTPTDVTAASRLSIHTTDRYSSLGIKRLTPDDGGLYRCVASNAAGEAEQQVQVKVQDGPASAAQAADIDLCAVNPCRNGGTCAVEGPDRSRTTCTCTPAFTGRRCQLPRRRLQPDRELGAEGTNDRSSEEDDDDIRRTFSIG</sequence>
<keyword evidence="6" id="KW-0130">Cell adhesion</keyword>
<keyword evidence="3" id="KW-0812">Transmembrane</keyword>
<evidence type="ECO:0000256" key="1">
    <source>
        <dbReference type="ARBA" id="ARBA00004167"/>
    </source>
</evidence>
<keyword evidence="7" id="KW-1133">Transmembrane helix</keyword>
<dbReference type="InterPro" id="IPR050958">
    <property type="entry name" value="Cell_Adh-Cytoskel_Orgn"/>
</dbReference>
<evidence type="ECO:0000313" key="17">
    <source>
        <dbReference type="Proteomes" id="UP000245119"/>
    </source>
</evidence>
<dbReference type="GO" id="GO:0007156">
    <property type="term" value="P:homophilic cell adhesion via plasma membrane adhesion molecules"/>
    <property type="evidence" value="ECO:0007669"/>
    <property type="project" value="TreeGrafter"/>
</dbReference>
<dbReference type="SUPFAM" id="SSF57196">
    <property type="entry name" value="EGF/Laminin"/>
    <property type="match status" value="1"/>
</dbReference>
<feature type="compositionally biased region" description="Basic and acidic residues" evidence="13">
    <location>
        <begin position="152"/>
        <end position="167"/>
    </location>
</feature>
<protein>
    <recommendedName>
        <fullName evidence="18">Ig-like domain-containing protein</fullName>
    </recommendedName>
</protein>
<dbReference type="Pfam" id="PF07679">
    <property type="entry name" value="I-set"/>
    <property type="match status" value="1"/>
</dbReference>
<dbReference type="PANTHER" id="PTHR45080:SF8">
    <property type="entry name" value="IG-LIKE DOMAIN-CONTAINING PROTEIN"/>
    <property type="match status" value="1"/>
</dbReference>
<evidence type="ECO:0000256" key="10">
    <source>
        <dbReference type="ARBA" id="ARBA00023180"/>
    </source>
</evidence>
<comment type="caution">
    <text evidence="16">The sequence shown here is derived from an EMBL/GenBank/DDBJ whole genome shotgun (WGS) entry which is preliminary data.</text>
</comment>
<dbReference type="Gene3D" id="2.10.25.10">
    <property type="entry name" value="Laminin"/>
    <property type="match status" value="1"/>
</dbReference>
<dbReference type="CDD" id="cd00054">
    <property type="entry name" value="EGF_CA"/>
    <property type="match status" value="1"/>
</dbReference>
<feature type="region of interest" description="Disordered" evidence="13">
    <location>
        <begin position="148"/>
        <end position="182"/>
    </location>
</feature>
<evidence type="ECO:0000256" key="2">
    <source>
        <dbReference type="ARBA" id="ARBA00022536"/>
    </source>
</evidence>
<accession>A0A2T7PFX2</accession>
<evidence type="ECO:0000256" key="7">
    <source>
        <dbReference type="ARBA" id="ARBA00022989"/>
    </source>
</evidence>
<dbReference type="PROSITE" id="PS00022">
    <property type="entry name" value="EGF_1"/>
    <property type="match status" value="1"/>
</dbReference>
<dbReference type="SUPFAM" id="SSF48726">
    <property type="entry name" value="Immunoglobulin"/>
    <property type="match status" value="1"/>
</dbReference>
<evidence type="ECO:0000256" key="12">
    <source>
        <dbReference type="PROSITE-ProRule" id="PRU00076"/>
    </source>
</evidence>
<evidence type="ECO:0000256" key="5">
    <source>
        <dbReference type="ARBA" id="ARBA00022737"/>
    </source>
</evidence>
<evidence type="ECO:0008006" key="18">
    <source>
        <dbReference type="Google" id="ProtNLM"/>
    </source>
</evidence>
<dbReference type="InterPro" id="IPR013783">
    <property type="entry name" value="Ig-like_fold"/>
</dbReference>
<dbReference type="SMART" id="SM00409">
    <property type="entry name" value="IG"/>
    <property type="match status" value="1"/>
</dbReference>
<dbReference type="InterPro" id="IPR036179">
    <property type="entry name" value="Ig-like_dom_sf"/>
</dbReference>
<keyword evidence="8" id="KW-0472">Membrane</keyword>
<comment type="subcellular location">
    <subcellularLocation>
        <location evidence="1">Membrane</location>
        <topology evidence="1">Single-pass membrane protein</topology>
    </subcellularLocation>
</comment>
<keyword evidence="10" id="KW-0325">Glycoprotein</keyword>
<feature type="disulfide bond" evidence="12">
    <location>
        <begin position="136"/>
        <end position="145"/>
    </location>
</feature>
<comment type="caution">
    <text evidence="12">Lacks conserved residue(s) required for the propagation of feature annotation.</text>
</comment>
<evidence type="ECO:0000256" key="9">
    <source>
        <dbReference type="ARBA" id="ARBA00023157"/>
    </source>
</evidence>
<dbReference type="GO" id="GO:0050808">
    <property type="term" value="P:synapse organization"/>
    <property type="evidence" value="ECO:0007669"/>
    <property type="project" value="TreeGrafter"/>
</dbReference>
<reference evidence="16 17" key="1">
    <citation type="submission" date="2018-04" db="EMBL/GenBank/DDBJ databases">
        <title>The genome of golden apple snail Pomacea canaliculata provides insight into stress tolerance and invasive adaptation.</title>
        <authorList>
            <person name="Liu C."/>
            <person name="Liu B."/>
            <person name="Ren Y."/>
            <person name="Zhang Y."/>
            <person name="Wang H."/>
            <person name="Li S."/>
            <person name="Jiang F."/>
            <person name="Yin L."/>
            <person name="Zhang G."/>
            <person name="Qian W."/>
            <person name="Fan W."/>
        </authorList>
    </citation>
    <scope>NUCLEOTIDE SEQUENCE [LARGE SCALE GENOMIC DNA]</scope>
    <source>
        <strain evidence="16">SZHN2017</strain>
        <tissue evidence="16">Muscle</tissue>
    </source>
</reference>
<name>A0A2T7PFX2_POMCA</name>
<keyword evidence="5" id="KW-0677">Repeat</keyword>
<dbReference type="GO" id="GO:0043025">
    <property type="term" value="C:neuronal cell body"/>
    <property type="evidence" value="ECO:0007669"/>
    <property type="project" value="TreeGrafter"/>
</dbReference>
<dbReference type="OrthoDB" id="6155778at2759"/>
<dbReference type="FunFam" id="2.10.25.10:FF:000012">
    <property type="entry name" value="Delta-like protein"/>
    <property type="match status" value="1"/>
</dbReference>
<keyword evidence="2 12" id="KW-0245">EGF-like domain</keyword>
<keyword evidence="9 12" id="KW-1015">Disulfide bond</keyword>